<reference evidence="2" key="1">
    <citation type="journal article" date="2007" name="Science">
        <title>Evolutionary and biomedical insights from the rhesus macaque genome.</title>
        <authorList>
            <person name="Gibbs R.A."/>
            <person name="Rogers J."/>
            <person name="Katze M.G."/>
            <person name="Bumgarner R."/>
            <person name="Weinstock G.M."/>
            <person name="Mardis E.R."/>
            <person name="Remington K.A."/>
            <person name="Strausberg R.L."/>
            <person name="Venter J.C."/>
            <person name="Wilson R.K."/>
            <person name="Batzer M.A."/>
            <person name="Bustamante C.D."/>
            <person name="Eichler E.E."/>
            <person name="Hahn M.W."/>
            <person name="Hardison R.C."/>
            <person name="Makova K.D."/>
            <person name="Miller W."/>
            <person name="Milosavljevic A."/>
            <person name="Palermo R.E."/>
            <person name="Siepel A."/>
            <person name="Sikela J.M."/>
            <person name="Attaway T."/>
            <person name="Bell S."/>
            <person name="Bernard K.E."/>
            <person name="Buhay C.J."/>
            <person name="Chandrabose M.N."/>
            <person name="Dao M."/>
            <person name="Davis C."/>
            <person name="Delehaunty K.D."/>
            <person name="Ding Y."/>
            <person name="Dinh H.H."/>
            <person name="Dugan-Rocha S."/>
            <person name="Fulton L.A."/>
            <person name="Gabisi R.A."/>
            <person name="Garner T.T."/>
            <person name="Godfrey J."/>
            <person name="Hawes A.C."/>
            <person name="Hernandez J."/>
            <person name="Hines S."/>
            <person name="Holder M."/>
            <person name="Hume J."/>
            <person name="Jhangiani S.N."/>
            <person name="Joshi V."/>
            <person name="Khan Z.M."/>
            <person name="Kirkness E.F."/>
            <person name="Cree A."/>
            <person name="Fowler R.G."/>
            <person name="Lee S."/>
            <person name="Lewis L.R."/>
            <person name="Li Z."/>
            <person name="Liu Y.-S."/>
            <person name="Moore S.M."/>
            <person name="Muzny D."/>
            <person name="Nazareth L.V."/>
            <person name="Ngo D.N."/>
            <person name="Okwuonu G.O."/>
            <person name="Pai G."/>
            <person name="Parker D."/>
            <person name="Paul H.A."/>
            <person name="Pfannkoch C."/>
            <person name="Pohl C.S."/>
            <person name="Rogers Y.-H.C."/>
            <person name="Ruiz S.J."/>
            <person name="Sabo A."/>
            <person name="Santibanez J."/>
            <person name="Schneider B.W."/>
            <person name="Smith S.M."/>
            <person name="Sodergren E."/>
            <person name="Svatek A.F."/>
            <person name="Utterback T.R."/>
            <person name="Vattathil S."/>
            <person name="Warren W."/>
            <person name="White C.S."/>
            <person name="Chinwalla A.T."/>
            <person name="Feng Y."/>
            <person name="Halpern A.L."/>
            <person name="Hillier L.W."/>
            <person name="Huang X."/>
            <person name="Minx P."/>
            <person name="Nelson J.O."/>
            <person name="Pepin K.H."/>
            <person name="Qin X."/>
            <person name="Sutton G.G."/>
            <person name="Venter E."/>
            <person name="Walenz B.P."/>
            <person name="Wallis J.W."/>
            <person name="Worley K.C."/>
            <person name="Yang S.-P."/>
            <person name="Jones S.M."/>
            <person name="Marra M.A."/>
            <person name="Rocchi M."/>
            <person name="Schein J.E."/>
            <person name="Baertsch R."/>
            <person name="Clarke L."/>
            <person name="Csuros M."/>
            <person name="Glasscock J."/>
            <person name="Harris R.A."/>
            <person name="Havlak P."/>
            <person name="Jackson A.R."/>
            <person name="Jiang H."/>
            <person name="Liu Y."/>
            <person name="Messina D.N."/>
            <person name="Shen Y."/>
            <person name="Song H.X.-Z."/>
            <person name="Wylie T."/>
            <person name="Zhang L."/>
            <person name="Birney E."/>
            <person name="Han K."/>
            <person name="Konkel M.K."/>
            <person name="Lee J."/>
            <person name="Smit A.F.A."/>
            <person name="Ullmer B."/>
            <person name="Wang H."/>
            <person name="Xing J."/>
            <person name="Burhans R."/>
            <person name="Cheng Z."/>
            <person name="Karro J.E."/>
            <person name="Ma J."/>
            <person name="Raney B."/>
            <person name="She X."/>
            <person name="Cox M.J."/>
            <person name="Demuth J.P."/>
            <person name="Dumas L.J."/>
            <person name="Han S.-G."/>
            <person name="Hopkins J."/>
            <person name="Karimpour-Fard A."/>
            <person name="Kim Y.H."/>
            <person name="Pollack J.R."/>
            <person name="Vinar T."/>
            <person name="Addo-Quaye C."/>
            <person name="Degenhardt J."/>
            <person name="Denby A."/>
            <person name="Hubisz M.J."/>
            <person name="Indap A."/>
            <person name="Kosiol C."/>
            <person name="Lahn B.T."/>
            <person name="Lawson H.A."/>
            <person name="Marklein A."/>
            <person name="Nielsen R."/>
            <person name="Vallender E.J."/>
            <person name="Clark A.G."/>
            <person name="Ferguson B."/>
            <person name="Hernandez R.D."/>
            <person name="Hirani K."/>
            <person name="Kehrer-Sawatzki H."/>
            <person name="Kolb J."/>
            <person name="Patil S."/>
            <person name="Pu L.-L."/>
            <person name="Ren Y."/>
            <person name="Smith D.G."/>
            <person name="Wheeler D.A."/>
            <person name="Schenck I."/>
            <person name="Ball E.V."/>
            <person name="Chen R."/>
            <person name="Cooper D.N."/>
            <person name="Giardine B."/>
            <person name="Hsu F."/>
            <person name="Kent W.J."/>
            <person name="Lesk A."/>
            <person name="Nelson D.L."/>
            <person name="O'brien W.E."/>
            <person name="Pruefer K."/>
            <person name="Stenson P.D."/>
            <person name="Wallace J.C."/>
            <person name="Ke H."/>
            <person name="Liu X.-M."/>
            <person name="Wang P."/>
            <person name="Xiang A.P."/>
            <person name="Yang F."/>
            <person name="Barber G.P."/>
            <person name="Haussler D."/>
            <person name="Karolchik D."/>
            <person name="Kern A.D."/>
            <person name="Kuhn R.M."/>
            <person name="Smith K.E."/>
            <person name="Zwieg A.S."/>
        </authorList>
    </citation>
    <scope>NUCLEOTIDE SEQUENCE [LARGE SCALE GENOMIC DNA]</scope>
    <source>
        <strain evidence="2">17573</strain>
    </source>
</reference>
<keyword evidence="2" id="KW-1185">Reference proteome</keyword>
<accession>A0A5F7ZW52</accession>
<proteinExistence type="predicted"/>
<dbReference type="InParanoid" id="A0A5F7ZW52"/>
<dbReference type="Ensembl" id="ENSMMUT00000105228.1">
    <property type="protein sequence ID" value="ENSMMUP00000068865.1"/>
    <property type="gene ID" value="ENSMMUG00000056158.1"/>
</dbReference>
<sequence>MTMGKLSLGYVADLQDRPSNDRPRGIDGKNGFLNWAQGTPALCSLGTWCPASQPLQPWLKGTNVQHRPWLQRVQASSLGSFHMVFVLCMHRSQELRFENFHLDVRGCMKMPGCSGRSLLQGQSPHGEPPLG</sequence>
<reference evidence="1" key="3">
    <citation type="submission" date="2025-08" db="UniProtKB">
        <authorList>
            <consortium name="Ensembl"/>
        </authorList>
    </citation>
    <scope>IDENTIFICATION</scope>
    <source>
        <strain evidence="1">17573</strain>
    </source>
</reference>
<dbReference type="Proteomes" id="UP000006718">
    <property type="component" value="Chromosome 2"/>
</dbReference>
<protein>
    <submittedName>
        <fullName evidence="1">Uncharacterized protein</fullName>
    </submittedName>
</protein>
<dbReference type="VEuPathDB" id="HostDB:ENSMMUG00000056158"/>
<organism evidence="1 2">
    <name type="scientific">Macaca mulatta</name>
    <name type="common">Rhesus macaque</name>
    <dbReference type="NCBI Taxonomy" id="9544"/>
    <lineage>
        <taxon>Eukaryota</taxon>
        <taxon>Metazoa</taxon>
        <taxon>Chordata</taxon>
        <taxon>Craniata</taxon>
        <taxon>Vertebrata</taxon>
        <taxon>Euteleostomi</taxon>
        <taxon>Mammalia</taxon>
        <taxon>Eutheria</taxon>
        <taxon>Euarchontoglires</taxon>
        <taxon>Primates</taxon>
        <taxon>Haplorrhini</taxon>
        <taxon>Catarrhini</taxon>
        <taxon>Cercopithecidae</taxon>
        <taxon>Cercopithecinae</taxon>
        <taxon>Macaca</taxon>
    </lineage>
</organism>
<evidence type="ECO:0000313" key="1">
    <source>
        <dbReference type="Ensembl" id="ENSMMUP00000068865.1"/>
    </source>
</evidence>
<reference evidence="1" key="4">
    <citation type="submission" date="2025-09" db="UniProtKB">
        <authorList>
            <consortium name="Ensembl"/>
        </authorList>
    </citation>
    <scope>IDENTIFICATION</scope>
    <source>
        <strain evidence="1">17573</strain>
    </source>
</reference>
<name>A0A5F7ZW52_MACMU</name>
<dbReference type="AlphaFoldDB" id="A0A5F7ZW52"/>
<dbReference type="GeneTree" id="ENSGT00980000202068"/>
<reference evidence="1" key="2">
    <citation type="submission" date="2019-01" db="EMBL/GenBank/DDBJ databases">
        <authorList>
            <person name="Graves T."/>
            <person name="Eichler E.E."/>
            <person name="Wilson R.K."/>
        </authorList>
    </citation>
    <scope>NUCLEOTIDE SEQUENCE [LARGE SCALE GENOMIC DNA]</scope>
    <source>
        <strain evidence="1">17573</strain>
    </source>
</reference>
<evidence type="ECO:0000313" key="2">
    <source>
        <dbReference type="Proteomes" id="UP000006718"/>
    </source>
</evidence>